<dbReference type="InterPro" id="IPR025322">
    <property type="entry name" value="PADRE_dom"/>
</dbReference>
<comment type="caution">
    <text evidence="1">The sequence shown here is derived from an EMBL/GenBank/DDBJ whole genome shotgun (WGS) entry which is preliminary data.</text>
</comment>
<dbReference type="Proteomes" id="UP000807159">
    <property type="component" value="Chromosome 1"/>
</dbReference>
<evidence type="ECO:0000313" key="1">
    <source>
        <dbReference type="EMBL" id="KAH8518133.1"/>
    </source>
</evidence>
<dbReference type="PANTHER" id="PTHR33148">
    <property type="entry name" value="PLASTID MOVEMENT IMPAIRED PROTEIN-RELATED"/>
    <property type="match status" value="1"/>
</dbReference>
<proteinExistence type="predicted"/>
<name>A0A8T2ZKS1_POPDE</name>
<dbReference type="EMBL" id="JACEGQ020000001">
    <property type="protein sequence ID" value="KAH8518133.1"/>
    <property type="molecule type" value="Genomic_DNA"/>
</dbReference>
<gene>
    <name evidence="1" type="ORF">H0E87_000093</name>
</gene>
<accession>A0A8T2ZKS1</accession>
<evidence type="ECO:0000313" key="2">
    <source>
        <dbReference type="Proteomes" id="UP000807159"/>
    </source>
</evidence>
<dbReference type="AlphaFoldDB" id="A0A8T2ZKS1"/>
<keyword evidence="2" id="KW-1185">Reference proteome</keyword>
<reference evidence="1" key="1">
    <citation type="journal article" date="2021" name="J. Hered.">
        <title>Genome Assembly of Salicaceae Populus deltoides (Eastern Cottonwood) I-69 Based on Nanopore Sequencing and Hi-C Technologies.</title>
        <authorList>
            <person name="Bai S."/>
            <person name="Wu H."/>
            <person name="Zhang J."/>
            <person name="Pan Z."/>
            <person name="Zhao W."/>
            <person name="Li Z."/>
            <person name="Tong C."/>
        </authorList>
    </citation>
    <scope>NUCLEOTIDE SEQUENCE</scope>
    <source>
        <tissue evidence="1">Leaf</tissue>
    </source>
</reference>
<sequence>MGNCFALHQLTKRKSCSQSTTTRHEDVLRVMKTNGEILDYTRSIFIKGYGNNDHHCFPIWNLGRPFRVSGDHSPTLVSMDNTSGSKRVKMILTKQQLQELLSKKKIAVEDICLLGMQSVALCGVNSSSRWQPGLETILEESMGNCIFGGLGVAEGVIKVITSNGGILEFTTPITTRSITNEFPGHAIFPSHDLFWRPLSLQEELHGGQSYYLLPLNNSKIGGQIVREGHVRSKSIPAAAATSNIAAPYRMSLDYQGMLKRSYTEVFSRHSSSSSSKNNYNKSNDGFWKVKVVISPEQLVEILSQEASTEELIENVRAVAKCGNGFSSSASSVDFSDSWSLSSSRTATCKKDSLVDI</sequence>
<dbReference type="PANTHER" id="PTHR33148:SF48">
    <property type="entry name" value="DUF4228 DOMAIN PROTEIN"/>
    <property type="match status" value="1"/>
</dbReference>
<organism evidence="1 2">
    <name type="scientific">Populus deltoides</name>
    <name type="common">Eastern poplar</name>
    <name type="synonym">Eastern cottonwood</name>
    <dbReference type="NCBI Taxonomy" id="3696"/>
    <lineage>
        <taxon>Eukaryota</taxon>
        <taxon>Viridiplantae</taxon>
        <taxon>Streptophyta</taxon>
        <taxon>Embryophyta</taxon>
        <taxon>Tracheophyta</taxon>
        <taxon>Spermatophyta</taxon>
        <taxon>Magnoliopsida</taxon>
        <taxon>eudicotyledons</taxon>
        <taxon>Gunneridae</taxon>
        <taxon>Pentapetalae</taxon>
        <taxon>rosids</taxon>
        <taxon>fabids</taxon>
        <taxon>Malpighiales</taxon>
        <taxon>Salicaceae</taxon>
        <taxon>Saliceae</taxon>
        <taxon>Populus</taxon>
    </lineage>
</organism>
<dbReference type="Pfam" id="PF14009">
    <property type="entry name" value="PADRE"/>
    <property type="match status" value="1"/>
</dbReference>
<protein>
    <submittedName>
        <fullName evidence="1">Uncharacterized protein</fullName>
    </submittedName>
</protein>